<keyword evidence="2" id="KW-1185">Reference proteome</keyword>
<reference evidence="1" key="1">
    <citation type="journal article" date="2020" name="Stud. Mycol.">
        <title>101 Dothideomycetes genomes: a test case for predicting lifestyles and emergence of pathogens.</title>
        <authorList>
            <person name="Haridas S."/>
            <person name="Albert R."/>
            <person name="Binder M."/>
            <person name="Bloem J."/>
            <person name="Labutti K."/>
            <person name="Salamov A."/>
            <person name="Andreopoulos B."/>
            <person name="Baker S."/>
            <person name="Barry K."/>
            <person name="Bills G."/>
            <person name="Bluhm B."/>
            <person name="Cannon C."/>
            <person name="Castanera R."/>
            <person name="Culley D."/>
            <person name="Daum C."/>
            <person name="Ezra D."/>
            <person name="Gonzalez J."/>
            <person name="Henrissat B."/>
            <person name="Kuo A."/>
            <person name="Liang C."/>
            <person name="Lipzen A."/>
            <person name="Lutzoni F."/>
            <person name="Magnuson J."/>
            <person name="Mondo S."/>
            <person name="Nolan M."/>
            <person name="Ohm R."/>
            <person name="Pangilinan J."/>
            <person name="Park H.-J."/>
            <person name="Ramirez L."/>
            <person name="Alfaro M."/>
            <person name="Sun H."/>
            <person name="Tritt A."/>
            <person name="Yoshinaga Y."/>
            <person name="Zwiers L.-H."/>
            <person name="Turgeon B."/>
            <person name="Goodwin S."/>
            <person name="Spatafora J."/>
            <person name="Crous P."/>
            <person name="Grigoriev I."/>
        </authorList>
    </citation>
    <scope>NUCLEOTIDE SEQUENCE</scope>
    <source>
        <strain evidence="1">CBS 116435</strain>
    </source>
</reference>
<sequence>MACSFGDPQYFVEDDSYCEVDLPFQMKIYSSAASITWPSTNGFISIGEGSIAFEPQQLPTDQLPANTICPYWDDLYKSEGTEQGIFYQFNAANTSITYEYYIGHAGYPTADPVHFTVTYDSFMPGVFVYHYYGTGNGQTADGVLASVGTQGVDAAGAQQGAQFSFESAIITPGLIVTCDTNTNTCTSSF</sequence>
<organism evidence="1 2">
    <name type="scientific">Polychaeton citri CBS 116435</name>
    <dbReference type="NCBI Taxonomy" id="1314669"/>
    <lineage>
        <taxon>Eukaryota</taxon>
        <taxon>Fungi</taxon>
        <taxon>Dikarya</taxon>
        <taxon>Ascomycota</taxon>
        <taxon>Pezizomycotina</taxon>
        <taxon>Dothideomycetes</taxon>
        <taxon>Dothideomycetidae</taxon>
        <taxon>Capnodiales</taxon>
        <taxon>Capnodiaceae</taxon>
        <taxon>Polychaeton</taxon>
    </lineage>
</organism>
<accession>A0A9P4QD11</accession>
<comment type="caution">
    <text evidence="1">The sequence shown here is derived from an EMBL/GenBank/DDBJ whole genome shotgun (WGS) entry which is preliminary data.</text>
</comment>
<evidence type="ECO:0000313" key="1">
    <source>
        <dbReference type="EMBL" id="KAF2723443.1"/>
    </source>
</evidence>
<dbReference type="OrthoDB" id="5985073at2759"/>
<name>A0A9P4QD11_9PEZI</name>
<dbReference type="AlphaFoldDB" id="A0A9P4QD11"/>
<dbReference type="EMBL" id="MU003776">
    <property type="protein sequence ID" value="KAF2723443.1"/>
    <property type="molecule type" value="Genomic_DNA"/>
</dbReference>
<protein>
    <submittedName>
        <fullName evidence="1">Uncharacterized protein</fullName>
    </submittedName>
</protein>
<evidence type="ECO:0000313" key="2">
    <source>
        <dbReference type="Proteomes" id="UP000799441"/>
    </source>
</evidence>
<gene>
    <name evidence="1" type="ORF">K431DRAFT_301696</name>
</gene>
<proteinExistence type="predicted"/>
<dbReference type="Proteomes" id="UP000799441">
    <property type="component" value="Unassembled WGS sequence"/>
</dbReference>